<keyword evidence="4 12" id="KW-0808">Transferase</keyword>
<keyword evidence="6" id="KW-0677">Repeat</keyword>
<dbReference type="CDD" id="cd09110">
    <property type="entry name" value="PLDc_CLS_1"/>
    <property type="match status" value="1"/>
</dbReference>
<evidence type="ECO:0000256" key="3">
    <source>
        <dbReference type="ARBA" id="ARBA00022516"/>
    </source>
</evidence>
<dbReference type="InterPro" id="IPR022924">
    <property type="entry name" value="Cardiolipin_synthase"/>
</dbReference>
<dbReference type="SUPFAM" id="SSF56024">
    <property type="entry name" value="Phospholipase D/nuclease"/>
    <property type="match status" value="2"/>
</dbReference>
<dbReference type="EMBL" id="WBVQ01000003">
    <property type="protein sequence ID" value="KAB2815096.1"/>
    <property type="molecule type" value="Genomic_DNA"/>
</dbReference>
<keyword evidence="16" id="KW-1185">Reference proteome</keyword>
<evidence type="ECO:0000256" key="9">
    <source>
        <dbReference type="ARBA" id="ARBA00023136"/>
    </source>
</evidence>
<feature type="domain" description="PLD phosphodiesterase" evidence="14">
    <location>
        <begin position="244"/>
        <end position="271"/>
    </location>
</feature>
<evidence type="ECO:0000259" key="14">
    <source>
        <dbReference type="PROSITE" id="PS50035"/>
    </source>
</evidence>
<dbReference type="PANTHER" id="PTHR21248">
    <property type="entry name" value="CARDIOLIPIN SYNTHASE"/>
    <property type="match status" value="1"/>
</dbReference>
<comment type="subcellular location">
    <subcellularLocation>
        <location evidence="1 12">Cell membrane</location>
        <topology evidence="1 12">Multi-pass membrane protein</topology>
    </subcellularLocation>
</comment>
<keyword evidence="9 12" id="KW-0472">Membrane</keyword>
<dbReference type="HAMAP" id="MF_01916">
    <property type="entry name" value="Cardiolipin_synth_Cls"/>
    <property type="match status" value="1"/>
</dbReference>
<comment type="function">
    <text evidence="12">Catalyzes the reversible phosphatidyl group transfer from one phosphatidylglycerol molecule to another to form cardiolipin (CL) (diphosphatidylglycerol) and glycerol.</text>
</comment>
<gene>
    <name evidence="15" type="primary">cls</name>
    <name evidence="15" type="ORF">F8C82_13420</name>
</gene>
<evidence type="ECO:0000256" key="6">
    <source>
        <dbReference type="ARBA" id="ARBA00022737"/>
    </source>
</evidence>
<name>A0A6L3ZBS2_9FLAO</name>
<keyword evidence="10 12" id="KW-0594">Phospholipid biosynthesis</keyword>
<feature type="active site" evidence="12">
    <location>
        <position position="251"/>
    </location>
</feature>
<dbReference type="InterPro" id="IPR001736">
    <property type="entry name" value="PLipase_D/transphosphatidylase"/>
</dbReference>
<sequence>MLFFNIPRISENPCILPAFGLKTRYLSAMTWDSLLVLGYYLFVTTVAIGILMENRNPMKTMGFIMVLYLIPIGGLIIYFLFGQNHRKRKLFSRKGIRDNEHIRTWELENISQVKSAEEVTKHFLQDKWKVVNSLFNSDRAVLTTQNTWRLLRNGEETFGALLEAIEQAEHHIHIEYYIVEDDGVGRQFRDALIEKAKSGVEVRFIYDDVGSMSLKRRFLRPMREAGIEVKPFMPVLFPLLTSRANYRDHRKVVIVDGKVGFTGGVNLSSRYTNVKSEGRYWRDTHLRLEGDAVKSLQMHFLLMWRFVNESAPQVSPDYFPDIEVDEITLVQVAASGPDSDWANILSAIFTAINTAQREILITTPYFIPNDEILFALQTAALSGIQVKIILPKKSDSRLVQAAMMSYVKEMLEAGVKVYLYEKGFIHAKTMVVDESLCTVGTSNMDYRSFDINFEINAFVYDNEMAKALKSDFKKDLESCSEITLERWDKRVLRRRVSESFARLVAPLL</sequence>
<evidence type="ECO:0000256" key="8">
    <source>
        <dbReference type="ARBA" id="ARBA00023098"/>
    </source>
</evidence>
<dbReference type="InterPro" id="IPR025202">
    <property type="entry name" value="PLD-like_dom"/>
</dbReference>
<dbReference type="GO" id="GO:0008808">
    <property type="term" value="F:cardiolipin synthase activity"/>
    <property type="evidence" value="ECO:0007669"/>
    <property type="project" value="UniProtKB-UniRule"/>
</dbReference>
<keyword evidence="3 12" id="KW-0444">Lipid biosynthesis</keyword>
<evidence type="ECO:0000313" key="16">
    <source>
        <dbReference type="Proteomes" id="UP000484164"/>
    </source>
</evidence>
<evidence type="ECO:0000256" key="10">
    <source>
        <dbReference type="ARBA" id="ARBA00023209"/>
    </source>
</evidence>
<protein>
    <recommendedName>
        <fullName evidence="12 13">Cardiolipin synthase</fullName>
        <shortName evidence="12">CL synthase</shortName>
        <ecNumber evidence="12 13">2.7.8.-</ecNumber>
    </recommendedName>
</protein>
<reference evidence="15 16" key="1">
    <citation type="submission" date="2019-10" db="EMBL/GenBank/DDBJ databases">
        <title>Genome sequence of Phaeocystidibacter marisrubri JCM30614 (type strain).</title>
        <authorList>
            <person name="Bowman J.P."/>
        </authorList>
    </citation>
    <scope>NUCLEOTIDE SEQUENCE [LARGE SCALE GENOMIC DNA]</scope>
    <source>
        <strain evidence="15 16">JCM 30614</strain>
    </source>
</reference>
<evidence type="ECO:0000256" key="12">
    <source>
        <dbReference type="HAMAP-Rule" id="MF_01916"/>
    </source>
</evidence>
<evidence type="ECO:0000256" key="4">
    <source>
        <dbReference type="ARBA" id="ARBA00022679"/>
    </source>
</evidence>
<evidence type="ECO:0000313" key="15">
    <source>
        <dbReference type="EMBL" id="KAB2815096.1"/>
    </source>
</evidence>
<organism evidence="15 16">
    <name type="scientific">Phaeocystidibacter marisrubri</name>
    <dbReference type="NCBI Taxonomy" id="1577780"/>
    <lineage>
        <taxon>Bacteria</taxon>
        <taxon>Pseudomonadati</taxon>
        <taxon>Bacteroidota</taxon>
        <taxon>Flavobacteriia</taxon>
        <taxon>Flavobacteriales</taxon>
        <taxon>Phaeocystidibacteraceae</taxon>
        <taxon>Phaeocystidibacter</taxon>
    </lineage>
</organism>
<dbReference type="Gene3D" id="3.30.870.10">
    <property type="entry name" value="Endonuclease Chain A"/>
    <property type="match status" value="2"/>
</dbReference>
<dbReference type="GO" id="GO:0032049">
    <property type="term" value="P:cardiolipin biosynthetic process"/>
    <property type="evidence" value="ECO:0007669"/>
    <property type="project" value="UniProtKB-UniRule"/>
</dbReference>
<dbReference type="Pfam" id="PF13396">
    <property type="entry name" value="PLDc_N"/>
    <property type="match status" value="1"/>
</dbReference>
<evidence type="ECO:0000256" key="2">
    <source>
        <dbReference type="ARBA" id="ARBA00022475"/>
    </source>
</evidence>
<dbReference type="EC" id="2.7.8.-" evidence="12 13"/>
<keyword evidence="2 12" id="KW-1003">Cell membrane</keyword>
<evidence type="ECO:0000256" key="1">
    <source>
        <dbReference type="ARBA" id="ARBA00004651"/>
    </source>
</evidence>
<keyword evidence="11 12" id="KW-1208">Phospholipid metabolism</keyword>
<feature type="transmembrane region" description="Helical" evidence="12">
    <location>
        <begin position="63"/>
        <end position="81"/>
    </location>
</feature>
<comment type="catalytic activity">
    <reaction evidence="12">
        <text>2 a 1,2-diacyl-sn-glycero-3-phospho-(1'-sn-glycerol) = a cardiolipin + glycerol</text>
        <dbReference type="Rhea" id="RHEA:31451"/>
        <dbReference type="ChEBI" id="CHEBI:17754"/>
        <dbReference type="ChEBI" id="CHEBI:62237"/>
        <dbReference type="ChEBI" id="CHEBI:64716"/>
    </reaction>
</comment>
<dbReference type="Pfam" id="PF13091">
    <property type="entry name" value="PLDc_2"/>
    <property type="match status" value="2"/>
</dbReference>
<feature type="active site" evidence="12">
    <location>
        <position position="249"/>
    </location>
</feature>
<dbReference type="InterPro" id="IPR030874">
    <property type="entry name" value="Cardiolipin_synth_Firmi"/>
</dbReference>
<feature type="active site" evidence="12">
    <location>
        <position position="428"/>
    </location>
</feature>
<dbReference type="CDD" id="cd09112">
    <property type="entry name" value="PLDc_CLS_2"/>
    <property type="match status" value="1"/>
</dbReference>
<evidence type="ECO:0000256" key="11">
    <source>
        <dbReference type="ARBA" id="ARBA00023264"/>
    </source>
</evidence>
<feature type="active site" evidence="12">
    <location>
        <position position="433"/>
    </location>
</feature>
<keyword evidence="5 12" id="KW-0812">Transmembrane</keyword>
<keyword evidence="7 12" id="KW-1133">Transmembrane helix</keyword>
<feature type="active site" evidence="12">
    <location>
        <position position="256"/>
    </location>
</feature>
<feature type="domain" description="PLD phosphodiesterase" evidence="14">
    <location>
        <begin position="421"/>
        <end position="448"/>
    </location>
</feature>
<keyword evidence="8 12" id="KW-0443">Lipid metabolism</keyword>
<feature type="transmembrane region" description="Helical" evidence="12">
    <location>
        <begin position="33"/>
        <end position="51"/>
    </location>
</feature>
<comment type="caution">
    <text evidence="15">The sequence shown here is derived from an EMBL/GenBank/DDBJ whole genome shotgun (WGS) entry which is preliminary data.</text>
</comment>
<evidence type="ECO:0000256" key="13">
    <source>
        <dbReference type="NCBIfam" id="TIGR04265"/>
    </source>
</evidence>
<accession>A0A6L3ZBS2</accession>
<dbReference type="GO" id="GO:0005886">
    <property type="term" value="C:plasma membrane"/>
    <property type="evidence" value="ECO:0007669"/>
    <property type="project" value="UniProtKB-SubCell"/>
</dbReference>
<dbReference type="Proteomes" id="UP000484164">
    <property type="component" value="Unassembled WGS sequence"/>
</dbReference>
<dbReference type="AlphaFoldDB" id="A0A6L3ZBS2"/>
<dbReference type="NCBIfam" id="TIGR04265">
    <property type="entry name" value="bac_cardiolipin"/>
    <property type="match status" value="1"/>
</dbReference>
<proteinExistence type="inferred from homology"/>
<comment type="similarity">
    <text evidence="12">Belongs to the phospholipase D family. Cardiolipin synthase subfamily.</text>
</comment>
<dbReference type="PANTHER" id="PTHR21248:SF22">
    <property type="entry name" value="PHOSPHOLIPASE D"/>
    <property type="match status" value="1"/>
</dbReference>
<evidence type="ECO:0000256" key="5">
    <source>
        <dbReference type="ARBA" id="ARBA00022692"/>
    </source>
</evidence>
<dbReference type="SMART" id="SM00155">
    <property type="entry name" value="PLDc"/>
    <property type="match status" value="2"/>
</dbReference>
<dbReference type="InterPro" id="IPR027379">
    <property type="entry name" value="CLS_N"/>
</dbReference>
<dbReference type="FunFam" id="3.30.870.10:FF:000014">
    <property type="entry name" value="Cardiolipin synthase"/>
    <property type="match status" value="1"/>
</dbReference>
<dbReference type="PROSITE" id="PS50035">
    <property type="entry name" value="PLD"/>
    <property type="match status" value="2"/>
</dbReference>
<evidence type="ECO:0000256" key="7">
    <source>
        <dbReference type="ARBA" id="ARBA00022989"/>
    </source>
</evidence>
<feature type="active site" evidence="12">
    <location>
        <position position="426"/>
    </location>
</feature>